<dbReference type="PANTHER" id="PTHR47672">
    <property type="entry name" value="E3 UBIQUITIN-PROTEIN LIGASE SNT2"/>
    <property type="match status" value="1"/>
</dbReference>
<name>A0A1E3QZ52_9ASCO</name>
<reference evidence="9" key="1">
    <citation type="submission" date="2016-05" db="EMBL/GenBank/DDBJ databases">
        <title>Comparative genomics of biotechnologically important yeasts.</title>
        <authorList>
            <consortium name="DOE Joint Genome Institute"/>
            <person name="Riley R."/>
            <person name="Haridas S."/>
            <person name="Wolfe K.H."/>
            <person name="Lopes M.R."/>
            <person name="Hittinger C.T."/>
            <person name="Goker M."/>
            <person name="Salamov A."/>
            <person name="Wisecaver J."/>
            <person name="Long T.M."/>
            <person name="Aerts A.L."/>
            <person name="Barry K."/>
            <person name="Choi C."/>
            <person name="Clum A."/>
            <person name="Coughlan A.Y."/>
            <person name="Deshpande S."/>
            <person name="Douglass A.P."/>
            <person name="Hanson S.J."/>
            <person name="Klenk H.-P."/>
            <person name="Labutti K."/>
            <person name="Lapidus A."/>
            <person name="Lindquist E."/>
            <person name="Lipzen A."/>
            <person name="Meier-Kolthoff J.P."/>
            <person name="Ohm R.A."/>
            <person name="Otillar R.P."/>
            <person name="Pangilinan J."/>
            <person name="Peng Y."/>
            <person name="Rokas A."/>
            <person name="Rosa C.A."/>
            <person name="Scheuner C."/>
            <person name="Sibirny A.A."/>
            <person name="Slot J.C."/>
            <person name="Stielow J.B."/>
            <person name="Sun H."/>
            <person name="Kurtzman C.P."/>
            <person name="Blackwell M."/>
            <person name="Grigoriev I.V."/>
            <person name="Jeffries T.W."/>
        </authorList>
    </citation>
    <scope>NUCLEOTIDE SEQUENCE [LARGE SCALE GENOMIC DNA]</scope>
    <source>
        <strain evidence="9">NRRL Y-12698</strain>
    </source>
</reference>
<dbReference type="PROSITE" id="PS50016">
    <property type="entry name" value="ZF_PHD_2"/>
    <property type="match status" value="1"/>
</dbReference>
<keyword evidence="1" id="KW-0479">Metal-binding</keyword>
<evidence type="ECO:0000259" key="7">
    <source>
        <dbReference type="PROSITE" id="PS51038"/>
    </source>
</evidence>
<dbReference type="GO" id="GO:0048189">
    <property type="term" value="C:Lid2 complex"/>
    <property type="evidence" value="ECO:0007669"/>
    <property type="project" value="TreeGrafter"/>
</dbReference>
<feature type="domain" description="BAH" evidence="7">
    <location>
        <begin position="1"/>
        <end position="83"/>
    </location>
</feature>
<evidence type="ECO:0008006" key="10">
    <source>
        <dbReference type="Google" id="ProtNLM"/>
    </source>
</evidence>
<feature type="non-terminal residue" evidence="8">
    <location>
        <position position="1"/>
    </location>
</feature>
<dbReference type="Pfam" id="PF00628">
    <property type="entry name" value="PHD"/>
    <property type="match status" value="1"/>
</dbReference>
<feature type="compositionally biased region" description="Basic residues" evidence="5">
    <location>
        <begin position="314"/>
        <end position="325"/>
    </location>
</feature>
<proteinExistence type="predicted"/>
<dbReference type="Pfam" id="PF01426">
    <property type="entry name" value="BAH"/>
    <property type="match status" value="1"/>
</dbReference>
<dbReference type="GeneID" id="30148902"/>
<evidence type="ECO:0000313" key="9">
    <source>
        <dbReference type="Proteomes" id="UP000094336"/>
    </source>
</evidence>
<dbReference type="OrthoDB" id="336088at2759"/>
<evidence type="ECO:0000313" key="8">
    <source>
        <dbReference type="EMBL" id="ODQ82834.1"/>
    </source>
</evidence>
<dbReference type="SUPFAM" id="SSF46689">
    <property type="entry name" value="Homeodomain-like"/>
    <property type="match status" value="1"/>
</dbReference>
<dbReference type="PROSITE" id="PS51038">
    <property type="entry name" value="BAH"/>
    <property type="match status" value="1"/>
</dbReference>
<sequence length="519" mass="59764">ARDFQFRINWLYRPRDIPRDSADSRMLYITMHSDVCPLSTFRGKVVVRHRDEVGVLDDYRARPNHFYFNKLFDRYMVRFYEVLCVALLEPRLTPNYFAALHKRFPYVFMETTTASAESILAKMMHLNCEVCHQWLGAAEDDTNALVSCTQCDKHFHMLCLDPPLARKPSKGFGWYCVGCTRKYHEEQELTETRSFEESFVKDSSEERASDPETTKEEQPSAVMPYQEMIAARFLARDAGVSFAARRDLEEWPYHYLGLHANIIDIIHPDHQSVDNPYPRAKSRLSVAKHQASVEDWEGHHEVYYDVEDAAPDSKKKKVDAKKKKSPLAEKKGDQKDTEAHSALFHRLAVPDEYRDTDPADYPAWLKPRPHGYVERGGDVTAELLWTSPAEYCAPRGEGLADFENPRDSIEEYLRACSPHAARLDVLVTSPNFMDACLKAYLDSGYQRGPALAVVARLTRARLKEPTFSKKEVEKFEGAVAEFGSELFDVHRAVGSQSMGMVVRFYYMWKKCPNGRRIWG</sequence>
<feature type="compositionally biased region" description="Basic and acidic residues" evidence="5">
    <location>
        <begin position="194"/>
        <end position="218"/>
    </location>
</feature>
<feature type="domain" description="PHD-type" evidence="6">
    <location>
        <begin position="125"/>
        <end position="182"/>
    </location>
</feature>
<feature type="region of interest" description="Disordered" evidence="5">
    <location>
        <begin position="194"/>
        <end position="220"/>
    </location>
</feature>
<dbReference type="GO" id="GO:0004842">
    <property type="term" value="F:ubiquitin-protein transferase activity"/>
    <property type="evidence" value="ECO:0007669"/>
    <property type="project" value="TreeGrafter"/>
</dbReference>
<keyword evidence="2 4" id="KW-0863">Zinc-finger</keyword>
<gene>
    <name evidence="8" type="ORF">BABINDRAFT_17785</name>
</gene>
<dbReference type="SMART" id="SM00249">
    <property type="entry name" value="PHD"/>
    <property type="match status" value="1"/>
</dbReference>
<accession>A0A1E3QZ52</accession>
<dbReference type="AlphaFoldDB" id="A0A1E3QZ52"/>
<dbReference type="InterPro" id="IPR001025">
    <property type="entry name" value="BAH_dom"/>
</dbReference>
<organism evidence="8 9">
    <name type="scientific">Babjeviella inositovora NRRL Y-12698</name>
    <dbReference type="NCBI Taxonomy" id="984486"/>
    <lineage>
        <taxon>Eukaryota</taxon>
        <taxon>Fungi</taxon>
        <taxon>Dikarya</taxon>
        <taxon>Ascomycota</taxon>
        <taxon>Saccharomycotina</taxon>
        <taxon>Pichiomycetes</taxon>
        <taxon>Serinales incertae sedis</taxon>
        <taxon>Babjeviella</taxon>
    </lineage>
</organism>
<dbReference type="InterPro" id="IPR029617">
    <property type="entry name" value="Snt2"/>
</dbReference>
<dbReference type="InterPro" id="IPR001965">
    <property type="entry name" value="Znf_PHD"/>
</dbReference>
<dbReference type="InterPro" id="IPR043151">
    <property type="entry name" value="BAH_sf"/>
</dbReference>
<dbReference type="STRING" id="984486.A0A1E3QZ52"/>
<dbReference type="GO" id="GO:0003682">
    <property type="term" value="F:chromatin binding"/>
    <property type="evidence" value="ECO:0007669"/>
    <property type="project" value="InterPro"/>
</dbReference>
<dbReference type="Gene3D" id="3.30.40.10">
    <property type="entry name" value="Zinc/RING finger domain, C3HC4 (zinc finger)"/>
    <property type="match status" value="1"/>
</dbReference>
<evidence type="ECO:0000256" key="4">
    <source>
        <dbReference type="PROSITE-ProRule" id="PRU00146"/>
    </source>
</evidence>
<dbReference type="InterPro" id="IPR019786">
    <property type="entry name" value="Zinc_finger_PHD-type_CS"/>
</dbReference>
<dbReference type="Gene3D" id="1.10.10.60">
    <property type="entry name" value="Homeodomain-like"/>
    <property type="match status" value="1"/>
</dbReference>
<dbReference type="Proteomes" id="UP000094336">
    <property type="component" value="Unassembled WGS sequence"/>
</dbReference>
<evidence type="ECO:0000256" key="2">
    <source>
        <dbReference type="ARBA" id="ARBA00022771"/>
    </source>
</evidence>
<dbReference type="Gene3D" id="2.30.30.490">
    <property type="match status" value="1"/>
</dbReference>
<dbReference type="RefSeq" id="XP_018988162.1">
    <property type="nucleotide sequence ID" value="XM_019131049.1"/>
</dbReference>
<protein>
    <recommendedName>
        <fullName evidence="10">PHD-type domain-containing protein</fullName>
    </recommendedName>
</protein>
<keyword evidence="3" id="KW-0862">Zinc</keyword>
<evidence type="ECO:0000256" key="5">
    <source>
        <dbReference type="SAM" id="MobiDB-lite"/>
    </source>
</evidence>
<dbReference type="GO" id="GO:0036205">
    <property type="term" value="P:histone catabolic process"/>
    <property type="evidence" value="ECO:0007669"/>
    <property type="project" value="TreeGrafter"/>
</dbReference>
<dbReference type="PROSITE" id="PS01359">
    <property type="entry name" value="ZF_PHD_1"/>
    <property type="match status" value="1"/>
</dbReference>
<keyword evidence="9" id="KW-1185">Reference proteome</keyword>
<feature type="compositionally biased region" description="Basic and acidic residues" evidence="5">
    <location>
        <begin position="326"/>
        <end position="339"/>
    </location>
</feature>
<feature type="region of interest" description="Disordered" evidence="5">
    <location>
        <begin position="311"/>
        <end position="339"/>
    </location>
</feature>
<dbReference type="InterPro" id="IPR009057">
    <property type="entry name" value="Homeodomain-like_sf"/>
</dbReference>
<dbReference type="InterPro" id="IPR019787">
    <property type="entry name" value="Znf_PHD-finger"/>
</dbReference>
<dbReference type="InterPro" id="IPR013083">
    <property type="entry name" value="Znf_RING/FYVE/PHD"/>
</dbReference>
<evidence type="ECO:0000256" key="3">
    <source>
        <dbReference type="ARBA" id="ARBA00022833"/>
    </source>
</evidence>
<dbReference type="GO" id="GO:0008270">
    <property type="term" value="F:zinc ion binding"/>
    <property type="evidence" value="ECO:0007669"/>
    <property type="project" value="UniProtKB-KW"/>
</dbReference>
<evidence type="ECO:0000259" key="6">
    <source>
        <dbReference type="PROSITE" id="PS50016"/>
    </source>
</evidence>
<dbReference type="PANTHER" id="PTHR47672:SF1">
    <property type="entry name" value="E3 UBIQUITIN-PROTEIN LIGASE SNT2"/>
    <property type="match status" value="1"/>
</dbReference>
<evidence type="ECO:0000256" key="1">
    <source>
        <dbReference type="ARBA" id="ARBA00022723"/>
    </source>
</evidence>
<dbReference type="EMBL" id="KV454426">
    <property type="protein sequence ID" value="ODQ82834.1"/>
    <property type="molecule type" value="Genomic_DNA"/>
</dbReference>
<dbReference type="SUPFAM" id="SSF57903">
    <property type="entry name" value="FYVE/PHD zinc finger"/>
    <property type="match status" value="1"/>
</dbReference>
<feature type="non-terminal residue" evidence="8">
    <location>
        <position position="519"/>
    </location>
</feature>
<dbReference type="InterPro" id="IPR011011">
    <property type="entry name" value="Znf_FYVE_PHD"/>
</dbReference>